<evidence type="ECO:0000313" key="2">
    <source>
        <dbReference type="Proteomes" id="UP000825933"/>
    </source>
</evidence>
<dbReference type="EMBL" id="JAIOUQ010000003">
    <property type="protein sequence ID" value="MBZ2164865.1"/>
    <property type="molecule type" value="Genomic_DNA"/>
</dbReference>
<dbReference type="RefSeq" id="WP_223790519.1">
    <property type="nucleotide sequence ID" value="NZ_JAIOUQ010000003.1"/>
</dbReference>
<protein>
    <submittedName>
        <fullName evidence="1">DUF366 family protein</fullName>
    </submittedName>
</protein>
<gene>
    <name evidence="1" type="ORF">K8N75_02215</name>
</gene>
<keyword evidence="2" id="KW-1185">Reference proteome</keyword>
<dbReference type="InterPro" id="IPR045864">
    <property type="entry name" value="aa-tRNA-synth_II/BPL/LPL"/>
</dbReference>
<dbReference type="Gene3D" id="3.30.930.10">
    <property type="entry name" value="Bira Bifunctional Protein, Domain 2"/>
    <property type="match status" value="1"/>
</dbReference>
<dbReference type="InterPro" id="IPR007162">
    <property type="entry name" value="DUF366"/>
</dbReference>
<dbReference type="AlphaFoldDB" id="A0A8T5UZM7"/>
<sequence>MKHLKLEDRTCYDGSQIQPMWAFKTFGIKDSSIISWMGPMKIEPNHLVDFEDVGLEIKGNNMLHFIVEHFDVQPANINMCYHRQRILVMIIKDILNDFGIRTSRKGDDLYIKKSSSKNDKIGKLSVSIATCSISSMKIHFALNLTEKGTPKDVETAGLFECGLINEDICIITEKICKNYIIEIESITEDISKTKVF</sequence>
<dbReference type="SUPFAM" id="SSF55681">
    <property type="entry name" value="Class II aaRS and biotin synthetases"/>
    <property type="match status" value="1"/>
</dbReference>
<name>A0A8T5UZM7_9EURY</name>
<dbReference type="Pfam" id="PF04017">
    <property type="entry name" value="DUF366"/>
    <property type="match status" value="1"/>
</dbReference>
<accession>A0A8T5UZM7</accession>
<reference evidence="2" key="1">
    <citation type="journal article" date="2022" name="Microbiol. Resour. Announc.">
        <title>Draft Genome Sequence of a Methanogenic Archaeon from West Spitsbergen Permafrost.</title>
        <authorList>
            <person name="Trubitsyn V."/>
            <person name="Rivkina E."/>
            <person name="Shcherbakova V."/>
        </authorList>
    </citation>
    <scope>NUCLEOTIDE SEQUENCE [LARGE SCALE GENOMIC DNA]</scope>
    <source>
        <strain evidence="2">VT</strain>
    </source>
</reference>
<comment type="caution">
    <text evidence="1">The sequence shown here is derived from an EMBL/GenBank/DDBJ whole genome shotgun (WGS) entry which is preliminary data.</text>
</comment>
<evidence type="ECO:0000313" key="1">
    <source>
        <dbReference type="EMBL" id="MBZ2164865.1"/>
    </source>
</evidence>
<dbReference type="PIRSF" id="PIRSF006503">
    <property type="entry name" value="UCP006503"/>
    <property type="match status" value="1"/>
</dbReference>
<dbReference type="Proteomes" id="UP000825933">
    <property type="component" value="Unassembled WGS sequence"/>
</dbReference>
<organism evidence="1 2">
    <name type="scientific">Methanobacterium spitsbergense</name>
    <dbReference type="NCBI Taxonomy" id="2874285"/>
    <lineage>
        <taxon>Archaea</taxon>
        <taxon>Methanobacteriati</taxon>
        <taxon>Methanobacteriota</taxon>
        <taxon>Methanomada group</taxon>
        <taxon>Methanobacteria</taxon>
        <taxon>Methanobacteriales</taxon>
        <taxon>Methanobacteriaceae</taxon>
        <taxon>Methanobacterium</taxon>
    </lineage>
</organism>
<proteinExistence type="predicted"/>